<evidence type="ECO:0000256" key="1">
    <source>
        <dbReference type="ARBA" id="ARBA00004141"/>
    </source>
</evidence>
<keyword evidence="3 5" id="KW-1133">Transmembrane helix</keyword>
<dbReference type="EMBL" id="AP027151">
    <property type="protein sequence ID" value="BDV44227.1"/>
    <property type="molecule type" value="Genomic_DNA"/>
</dbReference>
<comment type="subcellular location">
    <subcellularLocation>
        <location evidence="1">Membrane</location>
        <topology evidence="1">Multi-pass membrane protein</topology>
    </subcellularLocation>
</comment>
<dbReference type="Proteomes" id="UP001317705">
    <property type="component" value="Chromosome"/>
</dbReference>
<name>A0ABN6VXR4_9BACT</name>
<dbReference type="RefSeq" id="WP_282000334.1">
    <property type="nucleotide sequence ID" value="NZ_AP027151.1"/>
</dbReference>
<protein>
    <submittedName>
        <fullName evidence="7">Rhomboid family intramembrane serine protease</fullName>
    </submittedName>
</protein>
<keyword evidence="7" id="KW-0645">Protease</keyword>
<sequence>MPDDEEWRLLAGVPASEPLSLEQVQLLGLVLTARGIPCRFEPAERGWRLMVAPRQWDTAGEELRRFEEENRGWPPAEPPSRPLVENTLPTLSVLILLATFYNLTLLDISLAGHHPVPWTELGNADAGRIMSGEWWRLVTALTLHADLLHLCSNLAIGGVFIVLLCGELGSGLAWSLLLGAGAIGNLLNAWVQSPAHRSLGASTAVFGAVGILAALTVVRYRQQVRRRWLLPVAAALALLALLGTEGKNTDLAAHLFGFAVGLALGLGTEYLLDRFGRPSRLLNALLALASAAVVVGAWWAALRFG</sequence>
<dbReference type="PANTHER" id="PTHR43066">
    <property type="entry name" value="RHOMBOID-RELATED PROTEIN"/>
    <property type="match status" value="1"/>
</dbReference>
<feature type="transmembrane region" description="Helical" evidence="5">
    <location>
        <begin position="197"/>
        <end position="216"/>
    </location>
</feature>
<keyword evidence="8" id="KW-1185">Reference proteome</keyword>
<dbReference type="InterPro" id="IPR035952">
    <property type="entry name" value="Rhomboid-like_sf"/>
</dbReference>
<evidence type="ECO:0000256" key="5">
    <source>
        <dbReference type="SAM" id="Phobius"/>
    </source>
</evidence>
<dbReference type="GO" id="GO:0008233">
    <property type="term" value="F:peptidase activity"/>
    <property type="evidence" value="ECO:0007669"/>
    <property type="project" value="UniProtKB-KW"/>
</dbReference>
<accession>A0ABN6VXR4</accession>
<evidence type="ECO:0000256" key="4">
    <source>
        <dbReference type="ARBA" id="ARBA00023136"/>
    </source>
</evidence>
<evidence type="ECO:0000259" key="6">
    <source>
        <dbReference type="Pfam" id="PF01694"/>
    </source>
</evidence>
<evidence type="ECO:0000313" key="7">
    <source>
        <dbReference type="EMBL" id="BDV44227.1"/>
    </source>
</evidence>
<evidence type="ECO:0000313" key="8">
    <source>
        <dbReference type="Proteomes" id="UP001317705"/>
    </source>
</evidence>
<keyword evidence="7" id="KW-0378">Hydrolase</keyword>
<gene>
    <name evidence="7" type="ORF">GURASL_31500</name>
</gene>
<dbReference type="PANTHER" id="PTHR43066:SF5">
    <property type="entry name" value="RHOMBOID-LIKE PROTEIN 11, CHLOROPLASTIC-RELATED"/>
    <property type="match status" value="1"/>
</dbReference>
<dbReference type="GO" id="GO:0006508">
    <property type="term" value="P:proteolysis"/>
    <property type="evidence" value="ECO:0007669"/>
    <property type="project" value="UniProtKB-KW"/>
</dbReference>
<feature type="transmembrane region" description="Helical" evidence="5">
    <location>
        <begin position="284"/>
        <end position="302"/>
    </location>
</feature>
<dbReference type="Pfam" id="PF01694">
    <property type="entry name" value="Rhomboid"/>
    <property type="match status" value="1"/>
</dbReference>
<feature type="transmembrane region" description="Helical" evidence="5">
    <location>
        <begin position="251"/>
        <end position="272"/>
    </location>
</feature>
<feature type="transmembrane region" description="Helical" evidence="5">
    <location>
        <begin position="228"/>
        <end position="245"/>
    </location>
</feature>
<keyword evidence="2 5" id="KW-0812">Transmembrane</keyword>
<proteinExistence type="predicted"/>
<reference evidence="7 8" key="1">
    <citation type="submission" date="2022-12" db="EMBL/GenBank/DDBJ databases">
        <title>Polyphasic characterization of Geotalea uranireducens NIT-SL11 newly isolated from a complex of sewage sludge and microbially reduced graphene oxide.</title>
        <authorList>
            <person name="Xie L."/>
            <person name="Yoshida N."/>
            <person name="Meng L."/>
        </authorList>
    </citation>
    <scope>NUCLEOTIDE SEQUENCE [LARGE SCALE GENOMIC DNA]</scope>
    <source>
        <strain evidence="7 8">NIT-SL11</strain>
    </source>
</reference>
<organism evidence="7 8">
    <name type="scientific">Geotalea uraniireducens</name>
    <dbReference type="NCBI Taxonomy" id="351604"/>
    <lineage>
        <taxon>Bacteria</taxon>
        <taxon>Pseudomonadati</taxon>
        <taxon>Thermodesulfobacteriota</taxon>
        <taxon>Desulfuromonadia</taxon>
        <taxon>Geobacterales</taxon>
        <taxon>Geobacteraceae</taxon>
        <taxon>Geotalea</taxon>
    </lineage>
</organism>
<keyword evidence="4 5" id="KW-0472">Membrane</keyword>
<dbReference type="InterPro" id="IPR022764">
    <property type="entry name" value="Peptidase_S54_rhomboid_dom"/>
</dbReference>
<feature type="domain" description="Peptidase S54 rhomboid" evidence="6">
    <location>
        <begin position="132"/>
        <end position="266"/>
    </location>
</feature>
<evidence type="ECO:0000256" key="3">
    <source>
        <dbReference type="ARBA" id="ARBA00022989"/>
    </source>
</evidence>
<dbReference type="SUPFAM" id="SSF144091">
    <property type="entry name" value="Rhomboid-like"/>
    <property type="match status" value="1"/>
</dbReference>
<evidence type="ECO:0000256" key="2">
    <source>
        <dbReference type="ARBA" id="ARBA00022692"/>
    </source>
</evidence>
<dbReference type="Gene3D" id="1.20.1540.10">
    <property type="entry name" value="Rhomboid-like"/>
    <property type="match status" value="1"/>
</dbReference>